<name>A0A8B8BKG4_CRAVI</name>
<dbReference type="AlphaFoldDB" id="A0A8B8BKG4"/>
<feature type="compositionally biased region" description="Basic and acidic residues" evidence="2">
    <location>
        <begin position="7"/>
        <end position="31"/>
    </location>
</feature>
<feature type="compositionally biased region" description="Acidic residues" evidence="2">
    <location>
        <begin position="75"/>
        <end position="86"/>
    </location>
</feature>
<dbReference type="PANTHER" id="PTHR46601:SF1">
    <property type="entry name" value="ADF-H DOMAIN-CONTAINING PROTEIN"/>
    <property type="match status" value="1"/>
</dbReference>
<organism evidence="3 4">
    <name type="scientific">Crassostrea virginica</name>
    <name type="common">Eastern oyster</name>
    <dbReference type="NCBI Taxonomy" id="6565"/>
    <lineage>
        <taxon>Eukaryota</taxon>
        <taxon>Metazoa</taxon>
        <taxon>Spiralia</taxon>
        <taxon>Lophotrochozoa</taxon>
        <taxon>Mollusca</taxon>
        <taxon>Bivalvia</taxon>
        <taxon>Autobranchia</taxon>
        <taxon>Pteriomorphia</taxon>
        <taxon>Ostreida</taxon>
        <taxon>Ostreoidea</taxon>
        <taxon>Ostreidae</taxon>
        <taxon>Crassostrea</taxon>
    </lineage>
</organism>
<dbReference type="PANTHER" id="PTHR46601">
    <property type="entry name" value="ULP_PROTEASE DOMAIN-CONTAINING PROTEIN"/>
    <property type="match status" value="1"/>
</dbReference>
<feature type="compositionally biased region" description="Basic and acidic residues" evidence="2">
    <location>
        <begin position="43"/>
        <end position="56"/>
    </location>
</feature>
<protein>
    <submittedName>
        <fullName evidence="4">Uncharacterized protein LOC111111009</fullName>
    </submittedName>
</protein>
<gene>
    <name evidence="4" type="primary">LOC111111009</name>
</gene>
<evidence type="ECO:0000256" key="2">
    <source>
        <dbReference type="SAM" id="MobiDB-lite"/>
    </source>
</evidence>
<feature type="coiled-coil region" evidence="1">
    <location>
        <begin position="110"/>
        <end position="151"/>
    </location>
</feature>
<feature type="region of interest" description="Disordered" evidence="2">
    <location>
        <begin position="1"/>
        <end position="93"/>
    </location>
</feature>
<accession>A0A8B8BKG4</accession>
<dbReference type="Proteomes" id="UP000694844">
    <property type="component" value="Chromosome 9"/>
</dbReference>
<dbReference type="RefSeq" id="XP_022303441.1">
    <property type="nucleotide sequence ID" value="XM_022447733.1"/>
</dbReference>
<reference evidence="4" key="1">
    <citation type="submission" date="2025-08" db="UniProtKB">
        <authorList>
            <consortium name="RefSeq"/>
        </authorList>
    </citation>
    <scope>IDENTIFICATION</scope>
    <source>
        <tissue evidence="4">Whole sample</tissue>
    </source>
</reference>
<keyword evidence="3" id="KW-1185">Reference proteome</keyword>
<evidence type="ECO:0000256" key="1">
    <source>
        <dbReference type="SAM" id="Coils"/>
    </source>
</evidence>
<evidence type="ECO:0000313" key="4">
    <source>
        <dbReference type="RefSeq" id="XP_022303441.1"/>
    </source>
</evidence>
<dbReference type="GeneID" id="111111009"/>
<sequence length="816" mass="94576">MPLSRAEIQKRYREKKKATEGEAYLARERARQKSNYVPADLLTRSERKRRNDNIKERVRKHRLHRKISASRNEDADGSDATEEESGFETQDSNVSRLIVKLPNGRRNGPKMRISKALSKAQRNLKKLTSENEKLRTKLKTAQRKLQRSAKTKEGPLTPRRKTEQMLRSAGIRKKNADKIRRHLMLSNVIIEQIKDKGKRKDKNVQAMLYGTVAGNIVKKYRCISQISKATELNRKRVIKIVKEGLPMSKQKRARVIQRLQDDVTAFLEREDNCRMEPGKKSATKTDEGTIQTRVLTDYLSNLHQKFLSENPEMKISLATFCRIRPKYIKLTNCLSRNACLCTKHQNFALKLKALRKEGINVTQNPDEFVKQGEIIDEQKIPDRIVFSKWKRVTMKDNKQRMKVVQEETSRDEFKTIWASEVDEFKDHTYKVKTQYAQSRLAKQNLPQDEIILHMDFSENYTCKSAEEIQSAYWNQSTVTLHPMVAYFRNTESNEIEHKSYVAVSDTASHSSSTVLAILHKFYERGIPGHNDIKHVHYWTDSPTSQYRNRFIFHTIANHQSIFGFPATWNYFEAGHGKGPCDGVGGTTKRMADAAVNSGKYVIQDAEDFYSWAQKSTMQEVIFFYVSDEECSIQANRFQQLKIPSVKGTMKVHAVSLDNRGDLLLRDTSCYCDACMIGEKCESWRKVPSFRAEIREQIHEESEFLDDANANAPTNNIDNEVVEYLEGDYVAALYEGQWYVGQISQEADDEGEIEVSFMQKKKDLWQWPSREDKIWCKKSEMLCKISEIIPNGKSKRMFKLSAEDTERVEAKFSVQRL</sequence>
<proteinExistence type="predicted"/>
<dbReference type="KEGG" id="cvn:111111009"/>
<feature type="compositionally biased region" description="Basic residues" evidence="2">
    <location>
        <begin position="57"/>
        <end position="68"/>
    </location>
</feature>
<evidence type="ECO:0000313" key="3">
    <source>
        <dbReference type="Proteomes" id="UP000694844"/>
    </source>
</evidence>
<keyword evidence="1" id="KW-0175">Coiled coil</keyword>
<dbReference type="OrthoDB" id="10068393at2759"/>